<proteinExistence type="predicted"/>
<gene>
    <name evidence="1" type="ORF">HD596_009094</name>
</gene>
<dbReference type="RefSeq" id="WP_185075451.1">
    <property type="nucleotide sequence ID" value="NZ_JACHMB010000001.1"/>
</dbReference>
<dbReference type="AlphaFoldDB" id="A0A7W9LG12"/>
<protein>
    <submittedName>
        <fullName evidence="1">Uncharacterized protein</fullName>
    </submittedName>
</protein>
<sequence>MKQLPRLLDGRKKKVTEADIDAELVKGVLEATGVQEPAEWQPHRQPGAICDAARGPSPSGAPAASTGQPVWWSSWLTCYASAAAPSSIAMRACPVC</sequence>
<evidence type="ECO:0000313" key="1">
    <source>
        <dbReference type="EMBL" id="MBB5782338.1"/>
    </source>
</evidence>
<evidence type="ECO:0000313" key="2">
    <source>
        <dbReference type="Proteomes" id="UP000579153"/>
    </source>
</evidence>
<dbReference type="EMBL" id="JACHMB010000001">
    <property type="protein sequence ID" value="MBB5782338.1"/>
    <property type="molecule type" value="Genomic_DNA"/>
</dbReference>
<keyword evidence="2" id="KW-1185">Reference proteome</keyword>
<organism evidence="1 2">
    <name type="scientific">Nonomuraea jabiensis</name>
    <dbReference type="NCBI Taxonomy" id="882448"/>
    <lineage>
        <taxon>Bacteria</taxon>
        <taxon>Bacillati</taxon>
        <taxon>Actinomycetota</taxon>
        <taxon>Actinomycetes</taxon>
        <taxon>Streptosporangiales</taxon>
        <taxon>Streptosporangiaceae</taxon>
        <taxon>Nonomuraea</taxon>
    </lineage>
</organism>
<comment type="caution">
    <text evidence="1">The sequence shown here is derived from an EMBL/GenBank/DDBJ whole genome shotgun (WGS) entry which is preliminary data.</text>
</comment>
<accession>A0A7W9LG12</accession>
<reference evidence="1 2" key="1">
    <citation type="submission" date="2020-08" db="EMBL/GenBank/DDBJ databases">
        <title>Sequencing the genomes of 1000 actinobacteria strains.</title>
        <authorList>
            <person name="Klenk H.-P."/>
        </authorList>
    </citation>
    <scope>NUCLEOTIDE SEQUENCE [LARGE SCALE GENOMIC DNA]</scope>
    <source>
        <strain evidence="1 2">DSM 45507</strain>
    </source>
</reference>
<dbReference type="Proteomes" id="UP000579153">
    <property type="component" value="Unassembled WGS sequence"/>
</dbReference>
<name>A0A7W9LG12_9ACTN</name>